<dbReference type="AlphaFoldDB" id="K7F211"/>
<feature type="disulfide bond" evidence="8">
    <location>
        <begin position="34"/>
        <end position="114"/>
    </location>
</feature>
<dbReference type="InterPro" id="IPR051764">
    <property type="entry name" value="Avidin/Streptavidin-rel"/>
</dbReference>
<dbReference type="GO" id="GO:0005576">
    <property type="term" value="C:extracellular region"/>
    <property type="evidence" value="ECO:0007669"/>
    <property type="project" value="UniProtKB-SubCell"/>
</dbReference>
<dbReference type="EMBL" id="AGCU01017508">
    <property type="status" value="NOT_ANNOTATED_CDS"/>
    <property type="molecule type" value="Genomic_DNA"/>
</dbReference>
<dbReference type="GeneTree" id="ENSGT00390000001847"/>
<accession>K7F211</accession>
<dbReference type="InterPro" id="IPR005469">
    <property type="entry name" value="Avidin"/>
</dbReference>
<dbReference type="PANTHER" id="PTHR34399">
    <property type="entry name" value="AVIDIN-RELATED"/>
    <property type="match status" value="1"/>
</dbReference>
<keyword evidence="11" id="KW-1185">Reference proteome</keyword>
<dbReference type="Pfam" id="PF01382">
    <property type="entry name" value="Avidin"/>
    <property type="match status" value="1"/>
</dbReference>
<dbReference type="Proteomes" id="UP000007267">
    <property type="component" value="Unassembled WGS sequence"/>
</dbReference>
<name>K7F211_PELSI</name>
<dbReference type="SUPFAM" id="SSF50876">
    <property type="entry name" value="Avidin/streptavidin"/>
    <property type="match status" value="1"/>
</dbReference>
<dbReference type="GO" id="GO:0009374">
    <property type="term" value="F:biotin binding"/>
    <property type="evidence" value="ECO:0007669"/>
    <property type="project" value="InterPro"/>
</dbReference>
<dbReference type="PROSITE" id="PS51326">
    <property type="entry name" value="AVIDIN_2"/>
    <property type="match status" value="1"/>
</dbReference>
<reference evidence="11" key="2">
    <citation type="journal article" date="2013" name="Nat. Genet.">
        <title>The draft genomes of soft-shell turtle and green sea turtle yield insights into the development and evolution of the turtle-specific body plan.</title>
        <authorList>
            <person name="Wang Z."/>
            <person name="Pascual-Anaya J."/>
            <person name="Zadissa A."/>
            <person name="Li W."/>
            <person name="Niimura Y."/>
            <person name="Huang Z."/>
            <person name="Li C."/>
            <person name="White S."/>
            <person name="Xiong Z."/>
            <person name="Fang D."/>
            <person name="Wang B."/>
            <person name="Ming Y."/>
            <person name="Chen Y."/>
            <person name="Zheng Y."/>
            <person name="Kuraku S."/>
            <person name="Pignatelli M."/>
            <person name="Herrero J."/>
            <person name="Beal K."/>
            <person name="Nozawa M."/>
            <person name="Li Q."/>
            <person name="Wang J."/>
            <person name="Zhang H."/>
            <person name="Yu L."/>
            <person name="Shigenobu S."/>
            <person name="Wang J."/>
            <person name="Liu J."/>
            <person name="Flicek P."/>
            <person name="Searle S."/>
            <person name="Wang J."/>
            <person name="Kuratani S."/>
            <person name="Yin Y."/>
            <person name="Aken B."/>
            <person name="Zhang G."/>
            <person name="Irie N."/>
        </authorList>
    </citation>
    <scope>NUCLEOTIDE SEQUENCE [LARGE SCALE GENOMIC DNA]</scope>
    <source>
        <strain evidence="11">Daiwa-1</strain>
    </source>
</reference>
<evidence type="ECO:0000256" key="6">
    <source>
        <dbReference type="ARBA" id="ARBA00023180"/>
    </source>
</evidence>
<dbReference type="OMA" id="RSDTGCR"/>
<evidence type="ECO:0000256" key="7">
    <source>
        <dbReference type="ARBA" id="ARBA00023267"/>
    </source>
</evidence>
<dbReference type="PANTHER" id="PTHR34399:SF3">
    <property type="entry name" value="AVID PROTEIN-RELATED"/>
    <property type="match status" value="1"/>
</dbReference>
<evidence type="ECO:0000256" key="5">
    <source>
        <dbReference type="ARBA" id="ARBA00023157"/>
    </source>
</evidence>
<evidence type="ECO:0000256" key="1">
    <source>
        <dbReference type="ARBA" id="ARBA00004613"/>
    </source>
</evidence>
<evidence type="ECO:0000256" key="9">
    <source>
        <dbReference type="SAM" id="SignalP"/>
    </source>
</evidence>
<dbReference type="InterPro" id="IPR036896">
    <property type="entry name" value="Avidin-like_sf"/>
</dbReference>
<keyword evidence="6" id="KW-0325">Glycoprotein</keyword>
<sequence length="159" mass="16879">SACTMGKTLVALLLALALVTPGAAVTLGTAAPKCVLSGSWKSSLGCKMIISGLSETGEFSGSYLPATMAPRAGVLLSPLHGVQHHDANRQEQPTFGFTVKWRFRDSTTVFVGQCFADAHGKETLKTVWLLREEVGAPGASWRATRWVLGTPGRVLPAER</sequence>
<evidence type="ECO:0000313" key="10">
    <source>
        <dbReference type="Ensembl" id="ENSPSIP00000002071.1"/>
    </source>
</evidence>
<evidence type="ECO:0000313" key="11">
    <source>
        <dbReference type="Proteomes" id="UP000007267"/>
    </source>
</evidence>
<comment type="subcellular location">
    <subcellularLocation>
        <location evidence="1">Secreted</location>
    </subcellularLocation>
</comment>
<organism evidence="10 11">
    <name type="scientific">Pelodiscus sinensis</name>
    <name type="common">Chinese softshell turtle</name>
    <name type="synonym">Trionyx sinensis</name>
    <dbReference type="NCBI Taxonomy" id="13735"/>
    <lineage>
        <taxon>Eukaryota</taxon>
        <taxon>Metazoa</taxon>
        <taxon>Chordata</taxon>
        <taxon>Craniata</taxon>
        <taxon>Vertebrata</taxon>
        <taxon>Euteleostomi</taxon>
        <taxon>Archelosauria</taxon>
        <taxon>Testudinata</taxon>
        <taxon>Testudines</taxon>
        <taxon>Cryptodira</taxon>
        <taxon>Trionychia</taxon>
        <taxon>Trionychidae</taxon>
        <taxon>Pelodiscus</taxon>
    </lineage>
</organism>
<dbReference type="eggNOG" id="ENOG502RX6F">
    <property type="taxonomic scope" value="Eukaryota"/>
</dbReference>
<keyword evidence="3" id="KW-0964">Secreted</keyword>
<dbReference type="Gene3D" id="2.40.128.30">
    <property type="entry name" value="Avidin-like"/>
    <property type="match status" value="1"/>
</dbReference>
<evidence type="ECO:0000256" key="8">
    <source>
        <dbReference type="PIRSR" id="PIRSR605468-51"/>
    </source>
</evidence>
<dbReference type="PRINTS" id="PR00709">
    <property type="entry name" value="AVIDIN"/>
</dbReference>
<proteinExistence type="inferred from homology"/>
<dbReference type="HOGENOM" id="CLU_122441_0_0_1"/>
<dbReference type="EMBL" id="AGCU01017506">
    <property type="status" value="NOT_ANNOTATED_CDS"/>
    <property type="molecule type" value="Genomic_DNA"/>
</dbReference>
<protein>
    <recommendedName>
        <fullName evidence="12">Avidin</fullName>
    </recommendedName>
</protein>
<feature type="chain" id="PRO_5003901167" description="Avidin" evidence="9">
    <location>
        <begin position="25"/>
        <end position="159"/>
    </location>
</feature>
<keyword evidence="7" id="KW-0092">Biotin</keyword>
<feature type="signal peptide" evidence="9">
    <location>
        <begin position="1"/>
        <end position="24"/>
    </location>
</feature>
<comment type="similarity">
    <text evidence="2">Belongs to the avidin/streptavidin family.</text>
</comment>
<dbReference type="InterPro" id="IPR005468">
    <property type="entry name" value="Avidin/str"/>
</dbReference>
<reference evidence="10" key="4">
    <citation type="submission" date="2025-09" db="UniProtKB">
        <authorList>
            <consortium name="Ensembl"/>
        </authorList>
    </citation>
    <scope>IDENTIFICATION</scope>
</reference>
<evidence type="ECO:0000256" key="4">
    <source>
        <dbReference type="ARBA" id="ARBA00022729"/>
    </source>
</evidence>
<evidence type="ECO:0000256" key="3">
    <source>
        <dbReference type="ARBA" id="ARBA00022525"/>
    </source>
</evidence>
<reference evidence="10" key="3">
    <citation type="submission" date="2025-08" db="UniProtKB">
        <authorList>
            <consortium name="Ensembl"/>
        </authorList>
    </citation>
    <scope>IDENTIFICATION</scope>
</reference>
<evidence type="ECO:0008006" key="12">
    <source>
        <dbReference type="Google" id="ProtNLM"/>
    </source>
</evidence>
<dbReference type="EMBL" id="AGCU01017507">
    <property type="status" value="NOT_ANNOTATED_CDS"/>
    <property type="molecule type" value="Genomic_DNA"/>
</dbReference>
<keyword evidence="4 9" id="KW-0732">Signal</keyword>
<keyword evidence="5 8" id="KW-1015">Disulfide bond</keyword>
<evidence type="ECO:0000256" key="2">
    <source>
        <dbReference type="ARBA" id="ARBA00006297"/>
    </source>
</evidence>
<reference evidence="11" key="1">
    <citation type="submission" date="2011-10" db="EMBL/GenBank/DDBJ databases">
        <authorList>
            <consortium name="Soft-shell Turtle Genome Consortium"/>
        </authorList>
    </citation>
    <scope>NUCLEOTIDE SEQUENCE [LARGE SCALE GENOMIC DNA]</scope>
    <source>
        <strain evidence="11">Daiwa-1</strain>
    </source>
</reference>
<dbReference type="Ensembl" id="ENSPSIT00000002078.1">
    <property type="protein sequence ID" value="ENSPSIP00000002071.1"/>
    <property type="gene ID" value="ENSPSIG00000002078.1"/>
</dbReference>